<gene>
    <name evidence="3" type="ORF">GCM10022399_19310</name>
</gene>
<keyword evidence="4" id="KW-1185">Reference proteome</keyword>
<proteinExistence type="predicted"/>
<evidence type="ECO:0000256" key="1">
    <source>
        <dbReference type="SAM" id="MobiDB-lite"/>
    </source>
</evidence>
<keyword evidence="2" id="KW-0732">Signal</keyword>
<dbReference type="Proteomes" id="UP001501468">
    <property type="component" value="Unassembled WGS sequence"/>
</dbReference>
<feature type="compositionally biased region" description="Polar residues" evidence="1">
    <location>
        <begin position="41"/>
        <end position="57"/>
    </location>
</feature>
<dbReference type="EMBL" id="BAABDC010000002">
    <property type="protein sequence ID" value="GAA3702990.1"/>
    <property type="molecule type" value="Genomic_DNA"/>
</dbReference>
<organism evidence="3 4">
    <name type="scientific">Terrabacter ginsenosidimutans</name>
    <dbReference type="NCBI Taxonomy" id="490575"/>
    <lineage>
        <taxon>Bacteria</taxon>
        <taxon>Bacillati</taxon>
        <taxon>Actinomycetota</taxon>
        <taxon>Actinomycetes</taxon>
        <taxon>Micrococcales</taxon>
        <taxon>Intrasporangiaceae</taxon>
        <taxon>Terrabacter</taxon>
    </lineage>
</organism>
<feature type="compositionally biased region" description="Low complexity" evidence="1">
    <location>
        <begin position="29"/>
        <end position="40"/>
    </location>
</feature>
<dbReference type="RefSeq" id="WP_344944954.1">
    <property type="nucleotide sequence ID" value="NZ_BAABDC010000002.1"/>
</dbReference>
<comment type="caution">
    <text evidence="3">The sequence shown here is derived from an EMBL/GenBank/DDBJ whole genome shotgun (WGS) entry which is preliminary data.</text>
</comment>
<dbReference type="PROSITE" id="PS51257">
    <property type="entry name" value="PROKAR_LIPOPROTEIN"/>
    <property type="match status" value="1"/>
</dbReference>
<sequence length="187" mass="18486">MVRARLSTACLVAAAVALVGGTVGCTVGSGTTPPSSRSSSEGTIPSGQPKPTSATHTSDQSVSASAAACSSTGTQVDLGAVAFDVAPRRLVRVTAGRYRLTASGFLHGGLLDPKVGQTAVVWGEAASMPTYAAGPATVSGGIGRAVVVEGAETWVDLPDGTLWFVNSYGARLAIAACPPASVVVVSA</sequence>
<evidence type="ECO:0000313" key="4">
    <source>
        <dbReference type="Proteomes" id="UP001501468"/>
    </source>
</evidence>
<feature type="chain" id="PRO_5046026639" evidence="2">
    <location>
        <begin position="26"/>
        <end position="187"/>
    </location>
</feature>
<evidence type="ECO:0000313" key="3">
    <source>
        <dbReference type="EMBL" id="GAA3702990.1"/>
    </source>
</evidence>
<protein>
    <submittedName>
        <fullName evidence="3">Uncharacterized protein</fullName>
    </submittedName>
</protein>
<name>A0ABP7DAM7_9MICO</name>
<feature type="signal peptide" evidence="2">
    <location>
        <begin position="1"/>
        <end position="25"/>
    </location>
</feature>
<feature type="region of interest" description="Disordered" evidence="1">
    <location>
        <begin position="29"/>
        <end position="61"/>
    </location>
</feature>
<evidence type="ECO:0000256" key="2">
    <source>
        <dbReference type="SAM" id="SignalP"/>
    </source>
</evidence>
<reference evidence="4" key="1">
    <citation type="journal article" date="2019" name="Int. J. Syst. Evol. Microbiol.">
        <title>The Global Catalogue of Microorganisms (GCM) 10K type strain sequencing project: providing services to taxonomists for standard genome sequencing and annotation.</title>
        <authorList>
            <consortium name="The Broad Institute Genomics Platform"/>
            <consortium name="The Broad Institute Genome Sequencing Center for Infectious Disease"/>
            <person name="Wu L."/>
            <person name="Ma J."/>
        </authorList>
    </citation>
    <scope>NUCLEOTIDE SEQUENCE [LARGE SCALE GENOMIC DNA]</scope>
    <source>
        <strain evidence="4">JCM 17125</strain>
    </source>
</reference>
<accession>A0ABP7DAM7</accession>